<dbReference type="GO" id="GO:0016829">
    <property type="term" value="F:lyase activity"/>
    <property type="evidence" value="ECO:0007669"/>
    <property type="project" value="UniProtKB-KW"/>
</dbReference>
<evidence type="ECO:0000256" key="2">
    <source>
        <dbReference type="ARBA" id="ARBA00022917"/>
    </source>
</evidence>
<dbReference type="InterPro" id="IPR007214">
    <property type="entry name" value="YbaK/aa-tRNA-synth-assoc-dom"/>
</dbReference>
<dbReference type="EMBL" id="JACHMK010000001">
    <property type="protein sequence ID" value="MBB6335050.1"/>
    <property type="molecule type" value="Genomic_DNA"/>
</dbReference>
<dbReference type="Gene3D" id="3.90.960.10">
    <property type="entry name" value="YbaK/aminoacyl-tRNA synthetase-associated domain"/>
    <property type="match status" value="1"/>
</dbReference>
<keyword evidence="3 4" id="KW-0456">Lyase</keyword>
<organism evidence="6 7">
    <name type="scientific">Schaalia hyovaginalis</name>
    <dbReference type="NCBI Taxonomy" id="29316"/>
    <lineage>
        <taxon>Bacteria</taxon>
        <taxon>Bacillati</taxon>
        <taxon>Actinomycetota</taxon>
        <taxon>Actinomycetes</taxon>
        <taxon>Actinomycetales</taxon>
        <taxon>Actinomycetaceae</taxon>
        <taxon>Schaalia</taxon>
    </lineage>
</organism>
<dbReference type="InterPro" id="IPR036754">
    <property type="entry name" value="YbaK/aa-tRNA-synt-asso_dom_sf"/>
</dbReference>
<evidence type="ECO:0000313" key="7">
    <source>
        <dbReference type="Proteomes" id="UP000617426"/>
    </source>
</evidence>
<dbReference type="GO" id="GO:0002161">
    <property type="term" value="F:aminoacyl-tRNA deacylase activity"/>
    <property type="evidence" value="ECO:0007669"/>
    <property type="project" value="InterPro"/>
</dbReference>
<dbReference type="AlphaFoldDB" id="A0A923E6K1"/>
<proteinExistence type="inferred from homology"/>
<dbReference type="RefSeq" id="WP_184453192.1">
    <property type="nucleotide sequence ID" value="NZ_JACHMK010000001.1"/>
</dbReference>
<feature type="domain" description="YbaK/aminoacyl-tRNA synthetase-associated" evidence="5">
    <location>
        <begin position="43"/>
        <end position="155"/>
    </location>
</feature>
<evidence type="ECO:0000256" key="4">
    <source>
        <dbReference type="PIRNR" id="PIRNR006181"/>
    </source>
</evidence>
<dbReference type="Proteomes" id="UP000617426">
    <property type="component" value="Unassembled WGS sequence"/>
</dbReference>
<dbReference type="CDD" id="cd00002">
    <property type="entry name" value="YbaK_deacylase"/>
    <property type="match status" value="1"/>
</dbReference>
<dbReference type="SUPFAM" id="SSF55826">
    <property type="entry name" value="YbaK/ProRS associated domain"/>
    <property type="match status" value="1"/>
</dbReference>
<comment type="similarity">
    <text evidence="1 4">Belongs to the prolyl-tRNA editing family. YbaK/EbsC subfamily.</text>
</comment>
<protein>
    <recommendedName>
        <fullName evidence="4">Cys-tRNA(Pro)/Cys-tRNA(Cys) deacylase</fullName>
        <ecNumber evidence="4">4.2.-.-</ecNumber>
    </recommendedName>
</protein>
<dbReference type="Pfam" id="PF04073">
    <property type="entry name" value="tRNA_edit"/>
    <property type="match status" value="1"/>
</dbReference>
<keyword evidence="7" id="KW-1185">Reference proteome</keyword>
<dbReference type="NCBIfam" id="TIGR00011">
    <property type="entry name" value="YbaK_EbsC"/>
    <property type="match status" value="1"/>
</dbReference>
<evidence type="ECO:0000256" key="1">
    <source>
        <dbReference type="ARBA" id="ARBA00009798"/>
    </source>
</evidence>
<evidence type="ECO:0000313" key="6">
    <source>
        <dbReference type="EMBL" id="MBB6335050.1"/>
    </source>
</evidence>
<dbReference type="EC" id="4.2.-.-" evidence="4"/>
<reference evidence="6" key="1">
    <citation type="submission" date="2020-08" db="EMBL/GenBank/DDBJ databases">
        <title>Sequencing the genomes of 1000 actinobacteria strains.</title>
        <authorList>
            <person name="Klenk H.-P."/>
        </authorList>
    </citation>
    <scope>NUCLEOTIDE SEQUENCE</scope>
    <source>
        <strain evidence="6">DSM 10695</strain>
    </source>
</reference>
<name>A0A923E6K1_9ACTO</name>
<comment type="caution">
    <text evidence="6">The sequence shown here is derived from an EMBL/GenBank/DDBJ whole genome shotgun (WGS) entry which is preliminary data.</text>
</comment>
<dbReference type="PANTHER" id="PTHR30411:SF0">
    <property type="entry name" value="CYS-TRNA(PRO)_CYS-TRNA(CYS) DEACYLASE YBAK"/>
    <property type="match status" value="1"/>
</dbReference>
<keyword evidence="6" id="KW-0378">Hydrolase</keyword>
<dbReference type="InterPro" id="IPR004369">
    <property type="entry name" value="Prolyl-tRNA_editing_YbaK/EbsC"/>
</dbReference>
<dbReference type="GO" id="GO:0006412">
    <property type="term" value="P:translation"/>
    <property type="evidence" value="ECO:0007669"/>
    <property type="project" value="UniProtKB-KW"/>
</dbReference>
<gene>
    <name evidence="6" type="ORF">HD592_001615</name>
</gene>
<dbReference type="PIRSF" id="PIRSF006181">
    <property type="entry name" value="EbsC_YbaK"/>
    <property type="match status" value="1"/>
</dbReference>
<keyword evidence="2 4" id="KW-0648">Protein biosynthesis</keyword>
<evidence type="ECO:0000259" key="5">
    <source>
        <dbReference type="Pfam" id="PF04073"/>
    </source>
</evidence>
<sequence length="169" mass="18097">MAKKKHDEHGSGPTRAIEALTAAGVDFEVLEYEHSARARAFGAETVEKLGVDPAATFKTLMVRTTPEEYVFGIIPVLSHLSMKLIAKAAGAKSAEMADPKVAERRTGYVVGGISPLGQTTPHRLFIDESCLDHEELIVSGGRRGLSVRLSPLDFLEVSGAEVAPLTAQE</sequence>
<dbReference type="PANTHER" id="PTHR30411">
    <property type="entry name" value="CYTOPLASMIC PROTEIN"/>
    <property type="match status" value="1"/>
</dbReference>
<evidence type="ECO:0000256" key="3">
    <source>
        <dbReference type="ARBA" id="ARBA00023239"/>
    </source>
</evidence>
<accession>A0A923E6K1</accession>